<dbReference type="Gene3D" id="3.90.190.10">
    <property type="entry name" value="Protein tyrosine phosphatase superfamily"/>
    <property type="match status" value="1"/>
</dbReference>
<evidence type="ECO:0000256" key="3">
    <source>
        <dbReference type="SAM" id="MobiDB-lite"/>
    </source>
</evidence>
<evidence type="ECO:0000259" key="5">
    <source>
        <dbReference type="PROSITE" id="PS50893"/>
    </source>
</evidence>
<dbReference type="PROSITE" id="PS50056">
    <property type="entry name" value="TYR_PHOSPHATASE_2"/>
    <property type="match status" value="1"/>
</dbReference>
<feature type="region of interest" description="Disordered" evidence="3">
    <location>
        <begin position="252"/>
        <end position="271"/>
    </location>
</feature>
<dbReference type="SUPFAM" id="SSF52540">
    <property type="entry name" value="P-loop containing nucleoside triphosphate hydrolases"/>
    <property type="match status" value="1"/>
</dbReference>
<organism evidence="6">
    <name type="scientific">hydrothermal vent metagenome</name>
    <dbReference type="NCBI Taxonomy" id="652676"/>
    <lineage>
        <taxon>unclassified sequences</taxon>
        <taxon>metagenomes</taxon>
        <taxon>ecological metagenomes</taxon>
    </lineage>
</organism>
<dbReference type="PRINTS" id="PR00700">
    <property type="entry name" value="PRTYPHPHTASE"/>
</dbReference>
<dbReference type="InterPro" id="IPR029021">
    <property type="entry name" value="Prot-tyrosine_phosphatase-like"/>
</dbReference>
<keyword evidence="1" id="KW-0547">Nucleotide-binding</keyword>
<evidence type="ECO:0000259" key="4">
    <source>
        <dbReference type="PROSITE" id="PS50056"/>
    </source>
</evidence>
<dbReference type="InterPro" id="IPR000242">
    <property type="entry name" value="PTP_cat"/>
</dbReference>
<dbReference type="Pfam" id="PF00005">
    <property type="entry name" value="ABC_tran"/>
    <property type="match status" value="1"/>
</dbReference>
<dbReference type="FunFam" id="3.90.190.10:FF:000157">
    <property type="entry name" value="Protein-tyrosine phosphatase"/>
    <property type="match status" value="1"/>
</dbReference>
<dbReference type="GO" id="GO:0005524">
    <property type="term" value="F:ATP binding"/>
    <property type="evidence" value="ECO:0007669"/>
    <property type="project" value="UniProtKB-KW"/>
</dbReference>
<dbReference type="InterPro" id="IPR016130">
    <property type="entry name" value="Tyr_Pase_AS"/>
</dbReference>
<feature type="domain" description="ABC transporter" evidence="5">
    <location>
        <begin position="14"/>
        <end position="246"/>
    </location>
</feature>
<dbReference type="Pfam" id="PF22785">
    <property type="entry name" value="Tc-R-P"/>
    <property type="match status" value="1"/>
</dbReference>
<dbReference type="PROSITE" id="PS50893">
    <property type="entry name" value="ABC_TRANSPORTER_2"/>
    <property type="match status" value="1"/>
</dbReference>
<dbReference type="SMART" id="SM00382">
    <property type="entry name" value="AAA"/>
    <property type="match status" value="1"/>
</dbReference>
<dbReference type="InterPro" id="IPR003595">
    <property type="entry name" value="Tyr_Pase_cat"/>
</dbReference>
<dbReference type="SUPFAM" id="SSF52799">
    <property type="entry name" value="(Phosphotyrosine protein) phosphatases II"/>
    <property type="match status" value="1"/>
</dbReference>
<protein>
    <recommendedName>
        <fullName evidence="7">ABC transporter domain-containing protein</fullName>
    </recommendedName>
</protein>
<dbReference type="AlphaFoldDB" id="A0A3B0X9M8"/>
<evidence type="ECO:0000313" key="6">
    <source>
        <dbReference type="EMBL" id="VAW61300.1"/>
    </source>
</evidence>
<dbReference type="PROSITE" id="PS00383">
    <property type="entry name" value="TYR_PHOSPHATASE_1"/>
    <property type="match status" value="1"/>
</dbReference>
<sequence length="456" mass="50385">MMSQQPDSTAQPILELKGFGAAFGEKIILNDVNLHVIEKNITVLLGPAGTGKSTLLRSVAGLNNSNPSFRTWGDALFLGKPLSTENRPSLVTQSARLVVRSILENIVHNLPERNNLTQKQQKDLAVRLLEQAGLEQLKDSLHENVVSLPLALQRRLAILRLASTSPGLLCIDEPTSGLNDDEARQLLVHVKKEAKRRAILIILHNQQQARQLEGFSALLAGGHIEEYKTTDAFFTQPQAESTRQFIKMGSCSMPSPDARPEELAEDVTPPPEVPPVARKYVSESFGPRGFLWLLRGQLAGTPLPGVFFDIDYDLKALQRVGVTRLISTTTKPVDTALLNEYGISGTAFPIKDMGVPELDKAIDICRHIEEKINAGEVVAVHCRAGLGRTGTILALYQIWKNNDALNALETVRNIEPRWVQSEEQVQFLDEFSQYITSNAFSNENSTEYSNKLNNAI</sequence>
<dbReference type="SMART" id="SM00404">
    <property type="entry name" value="PTPc_motif"/>
    <property type="match status" value="1"/>
</dbReference>
<proteinExistence type="predicted"/>
<dbReference type="EMBL" id="UOFG01000144">
    <property type="protein sequence ID" value="VAW61300.1"/>
    <property type="molecule type" value="Genomic_DNA"/>
</dbReference>
<evidence type="ECO:0000256" key="2">
    <source>
        <dbReference type="ARBA" id="ARBA00022840"/>
    </source>
</evidence>
<evidence type="ECO:0000256" key="1">
    <source>
        <dbReference type="ARBA" id="ARBA00022741"/>
    </source>
</evidence>
<evidence type="ECO:0008006" key="7">
    <source>
        <dbReference type="Google" id="ProtNLM"/>
    </source>
</evidence>
<feature type="domain" description="Tyrosine specific protein phosphatases" evidence="4">
    <location>
        <begin position="359"/>
        <end position="426"/>
    </location>
</feature>
<dbReference type="InterPro" id="IPR027417">
    <property type="entry name" value="P-loop_NTPase"/>
</dbReference>
<dbReference type="PANTHER" id="PTHR43423">
    <property type="entry name" value="ABC TRANSPORTER I FAMILY MEMBER 17"/>
    <property type="match status" value="1"/>
</dbReference>
<dbReference type="Gene3D" id="3.40.50.300">
    <property type="entry name" value="P-loop containing nucleotide triphosphate hydrolases"/>
    <property type="match status" value="1"/>
</dbReference>
<dbReference type="PANTHER" id="PTHR43423:SF1">
    <property type="entry name" value="ABC TRANSPORTER I FAMILY MEMBER 17"/>
    <property type="match status" value="1"/>
</dbReference>
<dbReference type="GO" id="GO:0004725">
    <property type="term" value="F:protein tyrosine phosphatase activity"/>
    <property type="evidence" value="ECO:0007669"/>
    <property type="project" value="InterPro"/>
</dbReference>
<keyword evidence="2" id="KW-0067">ATP-binding</keyword>
<dbReference type="InterPro" id="IPR000387">
    <property type="entry name" value="Tyr_Pase_dom"/>
</dbReference>
<gene>
    <name evidence="6" type="ORF">MNBD_GAMMA11-2413</name>
</gene>
<name>A0A3B0X9M8_9ZZZZ</name>
<dbReference type="InterPro" id="IPR003439">
    <property type="entry name" value="ABC_transporter-like_ATP-bd"/>
</dbReference>
<accession>A0A3B0X9M8</accession>
<reference evidence="6" key="1">
    <citation type="submission" date="2018-06" db="EMBL/GenBank/DDBJ databases">
        <authorList>
            <person name="Zhirakovskaya E."/>
        </authorList>
    </citation>
    <scope>NUCLEOTIDE SEQUENCE</scope>
</reference>
<dbReference type="InterPro" id="IPR003593">
    <property type="entry name" value="AAA+_ATPase"/>
</dbReference>
<dbReference type="GO" id="GO:0016887">
    <property type="term" value="F:ATP hydrolysis activity"/>
    <property type="evidence" value="ECO:0007669"/>
    <property type="project" value="InterPro"/>
</dbReference>